<protein>
    <submittedName>
        <fullName evidence="1">von Willebrand factor A</fullName>
    </submittedName>
</protein>
<dbReference type="InterPro" id="IPR008912">
    <property type="entry name" value="Uncharacterised_CoxE"/>
</dbReference>
<dbReference type="Pfam" id="PF05762">
    <property type="entry name" value="VWA_CoxE"/>
    <property type="match status" value="1"/>
</dbReference>
<accession>A0ABR4Z702</accession>
<evidence type="ECO:0000313" key="1">
    <source>
        <dbReference type="EMBL" id="KIA61131.1"/>
    </source>
</evidence>
<dbReference type="Proteomes" id="UP000031364">
    <property type="component" value="Unassembled WGS sequence"/>
</dbReference>
<dbReference type="InterPro" id="IPR036465">
    <property type="entry name" value="vWFA_dom_sf"/>
</dbReference>
<gene>
    <name evidence="1" type="ORF">FG87_32960</name>
</gene>
<dbReference type="EMBL" id="JNFP01000051">
    <property type="protein sequence ID" value="KIA61131.1"/>
    <property type="molecule type" value="Genomic_DNA"/>
</dbReference>
<reference evidence="1 2" key="1">
    <citation type="journal article" date="2014" name="Int. J. Syst. Evol. Microbiol.">
        <title>Nocardia vulneris sp. nov., isolated from wounds of human patients in North America.</title>
        <authorList>
            <person name="Lasker B.A."/>
            <person name="Bell M."/>
            <person name="Klenk H.P."/>
            <person name="Sproer C."/>
            <person name="Schumann C."/>
            <person name="Schumann P."/>
            <person name="Brown J.M."/>
        </authorList>
    </citation>
    <scope>NUCLEOTIDE SEQUENCE [LARGE SCALE GENOMIC DNA]</scope>
    <source>
        <strain evidence="1 2">W9851</strain>
    </source>
</reference>
<dbReference type="RefSeq" id="WP_043678309.1">
    <property type="nucleotide sequence ID" value="NZ_BDCI01000003.1"/>
</dbReference>
<comment type="caution">
    <text evidence="1">The sequence shown here is derived from an EMBL/GenBank/DDBJ whole genome shotgun (WGS) entry which is preliminary data.</text>
</comment>
<proteinExistence type="predicted"/>
<organism evidence="1 2">
    <name type="scientific">Nocardia vulneris</name>
    <dbReference type="NCBI Taxonomy" id="1141657"/>
    <lineage>
        <taxon>Bacteria</taxon>
        <taxon>Bacillati</taxon>
        <taxon>Actinomycetota</taxon>
        <taxon>Actinomycetes</taxon>
        <taxon>Mycobacteriales</taxon>
        <taxon>Nocardiaceae</taxon>
        <taxon>Nocardia</taxon>
    </lineage>
</organism>
<keyword evidence="2" id="KW-1185">Reference proteome</keyword>
<name>A0ABR4Z702_9NOCA</name>
<evidence type="ECO:0000313" key="2">
    <source>
        <dbReference type="Proteomes" id="UP000031364"/>
    </source>
</evidence>
<sequence length="560" mass="59343">MTATHVVTGSTAPAVGRPSAWTAWATLSEAMTAETPAIANRNDLTVVIAPGAAGGELAMFVPELAVIAIEGDNLGIDPATARPWRYADRRRYAPTWGALTHECAHAAHTRWTSPKAASPVVDAAMLLEESRIEAAHLRDRPGDRFWLRAGTLELVFADAGGASATAELAPSRYAAARAAGLMLARIDAGVLTAAECAPAAAAIESVLGRDVLRQLRFLWRVAHRLSDTNTKGMLELGRRWYALTGPDPHTDPEPDSVLGAAIIATLGDIATSVAADCHPLDPADRADAEAEQERTHTDRASTTAAAVFRPRSRRVARHRTRVPRDEERTAARVLARALNTASARERALVKTTSAVPPGRLRMRGVLAREAQRATGAVPNAEPFTRTVRKTVPVPPLRIGIACDISASMDDYTAEVASAAWILATAAQLAMMPADTATVTFGATVVPVTYPGPAPKLVTEFEAPDSWEAIEIAIDALDGALGLSQPDNTRLLVIISDGRFQPRPRAAGQQRLDRLRASGCAVLWLAPDLDDARPFTGATVHELADTAAAIARAATAAVRTA</sequence>
<dbReference type="SUPFAM" id="SSF53300">
    <property type="entry name" value="vWA-like"/>
    <property type="match status" value="1"/>
</dbReference>